<dbReference type="GO" id="GO:0050567">
    <property type="term" value="F:glutaminyl-tRNA synthase (glutamine-hydrolyzing) activity"/>
    <property type="evidence" value="ECO:0007669"/>
    <property type="project" value="UniProtKB-UniRule"/>
</dbReference>
<comment type="catalytic activity">
    <reaction evidence="1">
        <text>L-glutamyl-tRNA(Gln) + L-glutamine + ATP + H2O = L-glutaminyl-tRNA(Gln) + L-glutamate + ADP + phosphate + H(+)</text>
        <dbReference type="Rhea" id="RHEA:17521"/>
        <dbReference type="Rhea" id="RHEA-COMP:9681"/>
        <dbReference type="Rhea" id="RHEA-COMP:9684"/>
        <dbReference type="ChEBI" id="CHEBI:15377"/>
        <dbReference type="ChEBI" id="CHEBI:15378"/>
        <dbReference type="ChEBI" id="CHEBI:29985"/>
        <dbReference type="ChEBI" id="CHEBI:30616"/>
        <dbReference type="ChEBI" id="CHEBI:43474"/>
        <dbReference type="ChEBI" id="CHEBI:58359"/>
        <dbReference type="ChEBI" id="CHEBI:78520"/>
        <dbReference type="ChEBI" id="CHEBI:78521"/>
        <dbReference type="ChEBI" id="CHEBI:456216"/>
    </reaction>
</comment>
<dbReference type="GO" id="GO:0070681">
    <property type="term" value="P:glutaminyl-tRNAGln biosynthesis via transamidation"/>
    <property type="evidence" value="ECO:0007669"/>
    <property type="project" value="TreeGrafter"/>
</dbReference>
<comment type="similarity">
    <text evidence="1">Belongs to the GatC family.</text>
</comment>
<comment type="catalytic activity">
    <reaction evidence="1">
        <text>L-aspartyl-tRNA(Asn) + L-glutamine + ATP + H2O = L-asparaginyl-tRNA(Asn) + L-glutamate + ADP + phosphate + 2 H(+)</text>
        <dbReference type="Rhea" id="RHEA:14513"/>
        <dbReference type="Rhea" id="RHEA-COMP:9674"/>
        <dbReference type="Rhea" id="RHEA-COMP:9677"/>
        <dbReference type="ChEBI" id="CHEBI:15377"/>
        <dbReference type="ChEBI" id="CHEBI:15378"/>
        <dbReference type="ChEBI" id="CHEBI:29985"/>
        <dbReference type="ChEBI" id="CHEBI:30616"/>
        <dbReference type="ChEBI" id="CHEBI:43474"/>
        <dbReference type="ChEBI" id="CHEBI:58359"/>
        <dbReference type="ChEBI" id="CHEBI:78515"/>
        <dbReference type="ChEBI" id="CHEBI:78516"/>
        <dbReference type="ChEBI" id="CHEBI:456216"/>
    </reaction>
</comment>
<dbReference type="Proteomes" id="UP001155241">
    <property type="component" value="Unassembled WGS sequence"/>
</dbReference>
<organism evidence="2 3">
    <name type="scientific">Aeoliella straminimaris</name>
    <dbReference type="NCBI Taxonomy" id="2954799"/>
    <lineage>
        <taxon>Bacteria</taxon>
        <taxon>Pseudomonadati</taxon>
        <taxon>Planctomycetota</taxon>
        <taxon>Planctomycetia</taxon>
        <taxon>Pirellulales</taxon>
        <taxon>Lacipirellulaceae</taxon>
        <taxon>Aeoliella</taxon>
    </lineage>
</organism>
<keyword evidence="1" id="KW-0648">Protein biosynthesis</keyword>
<dbReference type="Gene3D" id="1.10.20.60">
    <property type="entry name" value="Glu-tRNAGln amidotransferase C subunit, N-terminal domain"/>
    <property type="match status" value="1"/>
</dbReference>
<comment type="caution">
    <text evidence="2">The sequence shown here is derived from an EMBL/GenBank/DDBJ whole genome shotgun (WGS) entry which is preliminary data.</text>
</comment>
<evidence type="ECO:0000313" key="2">
    <source>
        <dbReference type="EMBL" id="MCO6047267.1"/>
    </source>
</evidence>
<keyword evidence="3" id="KW-1185">Reference proteome</keyword>
<dbReference type="SUPFAM" id="SSF141000">
    <property type="entry name" value="Glu-tRNAGln amidotransferase C subunit"/>
    <property type="match status" value="1"/>
</dbReference>
<reference evidence="2" key="1">
    <citation type="submission" date="2022-06" db="EMBL/GenBank/DDBJ databases">
        <title>Aeoliella straminimaris, a novel planctomycete from sediments.</title>
        <authorList>
            <person name="Vitorino I.R."/>
            <person name="Lage O.M."/>
        </authorList>
    </citation>
    <scope>NUCLEOTIDE SEQUENCE</scope>
    <source>
        <strain evidence="2">ICT_H6.2</strain>
    </source>
</reference>
<protein>
    <recommendedName>
        <fullName evidence="1">Aspartyl/glutamyl-tRNA(Asn/Gln) amidotransferase subunit C</fullName>
        <shortName evidence="1">Asp/Glu-ADT subunit C</shortName>
        <ecNumber evidence="1">6.3.5.-</ecNumber>
    </recommendedName>
</protein>
<dbReference type="PANTHER" id="PTHR15004">
    <property type="entry name" value="GLUTAMYL-TRNA(GLN) AMIDOTRANSFERASE SUBUNIT C, MITOCHONDRIAL"/>
    <property type="match status" value="1"/>
</dbReference>
<dbReference type="EMBL" id="JAMXLR010000091">
    <property type="protein sequence ID" value="MCO6047267.1"/>
    <property type="molecule type" value="Genomic_DNA"/>
</dbReference>
<evidence type="ECO:0000313" key="3">
    <source>
        <dbReference type="Proteomes" id="UP001155241"/>
    </source>
</evidence>
<sequence length="96" mass="10347">MSLTSDDVEKVALLARLMLSPDELESMTAEMQQIVGYVDQLAEVDTTGIEPMAHAVELRNVTKDDNVAPSLPRGEALANAPKHNEEGYLVPAVLGD</sequence>
<comment type="subunit">
    <text evidence="1">Heterotrimer of A, B and C subunits.</text>
</comment>
<name>A0A9X2FDU8_9BACT</name>
<keyword evidence="1" id="KW-0436">Ligase</keyword>
<keyword evidence="1" id="KW-0067">ATP-binding</keyword>
<dbReference type="GO" id="GO:0006450">
    <property type="term" value="P:regulation of translational fidelity"/>
    <property type="evidence" value="ECO:0007669"/>
    <property type="project" value="InterPro"/>
</dbReference>
<dbReference type="GO" id="GO:0005524">
    <property type="term" value="F:ATP binding"/>
    <property type="evidence" value="ECO:0007669"/>
    <property type="project" value="UniProtKB-KW"/>
</dbReference>
<dbReference type="GO" id="GO:0006412">
    <property type="term" value="P:translation"/>
    <property type="evidence" value="ECO:0007669"/>
    <property type="project" value="UniProtKB-UniRule"/>
</dbReference>
<accession>A0A9X2FDU8</accession>
<dbReference type="InterPro" id="IPR003837">
    <property type="entry name" value="GatC"/>
</dbReference>
<gene>
    <name evidence="1 2" type="primary">gatC</name>
    <name evidence="2" type="ORF">NG895_25485</name>
</gene>
<proteinExistence type="inferred from homology"/>
<dbReference type="Pfam" id="PF02686">
    <property type="entry name" value="GatC"/>
    <property type="match status" value="1"/>
</dbReference>
<dbReference type="NCBIfam" id="TIGR00135">
    <property type="entry name" value="gatC"/>
    <property type="match status" value="1"/>
</dbReference>
<evidence type="ECO:0000256" key="1">
    <source>
        <dbReference type="HAMAP-Rule" id="MF_00122"/>
    </source>
</evidence>
<comment type="function">
    <text evidence="1">Allows the formation of correctly charged Asn-tRNA(Asn) or Gln-tRNA(Gln) through the transamidation of misacylated Asp-tRNA(Asn) or Glu-tRNA(Gln) in organisms which lack either or both of asparaginyl-tRNA or glutaminyl-tRNA synthetases. The reaction takes place in the presence of glutamine and ATP through an activated phospho-Asp-tRNA(Asn) or phospho-Glu-tRNA(Gln).</text>
</comment>
<dbReference type="HAMAP" id="MF_00122">
    <property type="entry name" value="GatC"/>
    <property type="match status" value="1"/>
</dbReference>
<dbReference type="EC" id="6.3.5.-" evidence="1"/>
<keyword evidence="1" id="KW-0547">Nucleotide-binding</keyword>
<dbReference type="RefSeq" id="WP_252855380.1">
    <property type="nucleotide sequence ID" value="NZ_JAMXLR010000091.1"/>
</dbReference>
<dbReference type="PANTHER" id="PTHR15004:SF0">
    <property type="entry name" value="GLUTAMYL-TRNA(GLN) AMIDOTRANSFERASE SUBUNIT C, MITOCHONDRIAL"/>
    <property type="match status" value="1"/>
</dbReference>
<dbReference type="InterPro" id="IPR036113">
    <property type="entry name" value="Asp/Glu-ADT_sf_sub_c"/>
</dbReference>
<dbReference type="AlphaFoldDB" id="A0A9X2FDU8"/>